<dbReference type="GO" id="GO:0050561">
    <property type="term" value="F:glutamate-tRNA(Gln) ligase activity"/>
    <property type="evidence" value="ECO:0007669"/>
    <property type="project" value="UniProtKB-EC"/>
</dbReference>
<evidence type="ECO:0000256" key="2">
    <source>
        <dbReference type="ARBA" id="ARBA00022598"/>
    </source>
</evidence>
<evidence type="ECO:0000313" key="17">
    <source>
        <dbReference type="EMBL" id="CAG7588523.1"/>
    </source>
</evidence>
<evidence type="ECO:0000259" key="15">
    <source>
        <dbReference type="Pfam" id="PF00749"/>
    </source>
</evidence>
<evidence type="ECO:0000256" key="6">
    <source>
        <dbReference type="ARBA" id="ARBA00023146"/>
    </source>
</evidence>
<dbReference type="HAMAP" id="MF_00022">
    <property type="entry name" value="Glu_tRNA_synth_type1"/>
    <property type="match status" value="1"/>
</dbReference>
<dbReference type="Pfam" id="PF00749">
    <property type="entry name" value="tRNA-synt_1c"/>
    <property type="match status" value="1"/>
</dbReference>
<dbReference type="GO" id="GO:0005524">
    <property type="term" value="F:ATP binding"/>
    <property type="evidence" value="ECO:0007669"/>
    <property type="project" value="UniProtKB-KW"/>
</dbReference>
<protein>
    <recommendedName>
        <fullName evidence="8">Nondiscriminating glutamyl-tRNA synthetase EARS2, mitochondrial</fullName>
        <ecNumber evidence="7">6.1.1.24</ecNumber>
    </recommendedName>
    <alternativeName>
        <fullName evidence="10">Glutamate--tRNA(Gln) ligase EARS2, mitochondrial</fullName>
    </alternativeName>
    <alternativeName>
        <fullName evidence="9">Mitochondrial glutamyl-tRNA synthetase</fullName>
    </alternativeName>
</protein>
<proteinExistence type="inferred from homology"/>
<reference evidence="17" key="1">
    <citation type="submission" date="2021-06" db="EMBL/GenBank/DDBJ databases">
        <authorList>
            <person name="Nardi T."/>
            <person name="Nardi T."/>
        </authorList>
    </citation>
    <scope>NUCLEOTIDE SEQUENCE</scope>
</reference>
<sequence length="445" mass="50809">MKVITRFAPSPTGFLHVGNVRTAIINWLFARSAGGKFVLRIDDTDVERSESRYVEAIERDLQWLGLEWDELFFQSKRLEKYEEAKKKLIESGRLYPCYETQQELALKKKNLLSRNLPPIYDRASLRLTAARKEQYEKQGIKPHWRFLINDSAISWNDGIRGLMNFVPSNLSDPVLIRADGSMTYTLASVVDDIEFGITNIIRGEDHLSNSAVHVQIFEALDAKSPDLAHLSLLASKDQEVSKRLGGFDIYSLRQAGIEPMAINSFLAKIGTSDAVYPYQNMQDLIKSFALSKLGKSPSNYDQSELERLNAKLIHAMPYEIAKDRFKNEGLEDVGEEFWEVAKYNIKTLQEISLWWQICNTVLEPVPMNHKLTKQAATVLPKEPWDINTWSIWIEEVKKTTKRSSKELFMSIRKALTGLDSGPELKTLLILLGYEKTFARLNGKSA</sequence>
<comment type="catalytic activity">
    <reaction evidence="12">
        <text>tRNA(Glx) + L-glutamate + ATP = L-glutamyl-tRNA(Glx) + AMP + diphosphate</text>
        <dbReference type="Rhea" id="RHEA:18397"/>
        <dbReference type="Rhea" id="RHEA-COMP:9713"/>
        <dbReference type="Rhea" id="RHEA-COMP:9716"/>
        <dbReference type="ChEBI" id="CHEBI:29985"/>
        <dbReference type="ChEBI" id="CHEBI:30616"/>
        <dbReference type="ChEBI" id="CHEBI:33019"/>
        <dbReference type="ChEBI" id="CHEBI:78442"/>
        <dbReference type="ChEBI" id="CHEBI:78520"/>
        <dbReference type="ChEBI" id="CHEBI:456215"/>
        <dbReference type="EC" id="6.1.1.24"/>
    </reaction>
    <physiologicalReaction direction="left-to-right" evidence="12">
        <dbReference type="Rhea" id="RHEA:18398"/>
    </physiologicalReaction>
</comment>
<dbReference type="PROSITE" id="PS00178">
    <property type="entry name" value="AA_TRNA_LIGASE_I"/>
    <property type="match status" value="1"/>
</dbReference>
<keyword evidence="4 14" id="KW-0067">ATP-binding</keyword>
<evidence type="ECO:0000256" key="12">
    <source>
        <dbReference type="ARBA" id="ARBA00047479"/>
    </source>
</evidence>
<accession>A0A8S4C476</accession>
<dbReference type="Gene3D" id="3.40.50.620">
    <property type="entry name" value="HUPs"/>
    <property type="match status" value="1"/>
</dbReference>
<dbReference type="InterPro" id="IPR008925">
    <property type="entry name" value="aa_tRNA-synth_I_cd-bd_sf"/>
</dbReference>
<feature type="domain" description="Glutamyl/glutaminyl-tRNA synthetase class Ib catalytic" evidence="15">
    <location>
        <begin position="2"/>
        <end position="306"/>
    </location>
</feature>
<comment type="caution">
    <text evidence="17">The sequence shown here is derived from an EMBL/GenBank/DDBJ whole genome shotgun (WGS) entry which is preliminary data.</text>
</comment>
<dbReference type="Gene3D" id="1.10.10.350">
    <property type="match status" value="1"/>
</dbReference>
<evidence type="ECO:0000256" key="8">
    <source>
        <dbReference type="ARBA" id="ARBA00044142"/>
    </source>
</evidence>
<dbReference type="SUPFAM" id="SSF48163">
    <property type="entry name" value="An anticodon-binding domain of class I aminoacyl-tRNA synthetases"/>
    <property type="match status" value="1"/>
</dbReference>
<dbReference type="InterPro" id="IPR004527">
    <property type="entry name" value="Glu-tRNA-ligase_bac/mito"/>
</dbReference>
<evidence type="ECO:0000256" key="10">
    <source>
        <dbReference type="ARBA" id="ARBA00044313"/>
    </source>
</evidence>
<keyword evidence="3 14" id="KW-0547">Nucleotide-binding</keyword>
<name>A0A8S4C476_9ACAR</name>
<evidence type="ECO:0000256" key="3">
    <source>
        <dbReference type="ARBA" id="ARBA00022741"/>
    </source>
</evidence>
<evidence type="ECO:0000256" key="4">
    <source>
        <dbReference type="ARBA" id="ARBA00022840"/>
    </source>
</evidence>
<dbReference type="EMBL" id="CAJVAF010000003">
    <property type="protein sequence ID" value="CAG7588523.1"/>
    <property type="molecule type" value="Genomic_DNA"/>
</dbReference>
<dbReference type="EC" id="6.1.1.24" evidence="7"/>
<dbReference type="Pfam" id="PF19269">
    <property type="entry name" value="Anticodon_2"/>
    <property type="match status" value="1"/>
</dbReference>
<dbReference type="GO" id="GO:0005739">
    <property type="term" value="C:mitochondrion"/>
    <property type="evidence" value="ECO:0007669"/>
    <property type="project" value="TreeGrafter"/>
</dbReference>
<keyword evidence="6 14" id="KW-0030">Aminoacyl-tRNA synthetase</keyword>
<keyword evidence="18" id="KW-1185">Reference proteome</keyword>
<dbReference type="GO" id="GO:0004818">
    <property type="term" value="F:glutamate-tRNA ligase activity"/>
    <property type="evidence" value="ECO:0007669"/>
    <property type="project" value="UniProtKB-EC"/>
</dbReference>
<evidence type="ECO:0000256" key="5">
    <source>
        <dbReference type="ARBA" id="ARBA00022917"/>
    </source>
</evidence>
<dbReference type="PRINTS" id="PR00987">
    <property type="entry name" value="TRNASYNTHGLU"/>
</dbReference>
<dbReference type="SUPFAM" id="SSF52374">
    <property type="entry name" value="Nucleotidylyl transferase"/>
    <property type="match status" value="1"/>
</dbReference>
<dbReference type="InterPro" id="IPR014729">
    <property type="entry name" value="Rossmann-like_a/b/a_fold"/>
</dbReference>
<dbReference type="InterPro" id="IPR045462">
    <property type="entry name" value="aa-tRNA-synth_I_cd-bd"/>
</dbReference>
<dbReference type="Proteomes" id="UP000837675">
    <property type="component" value="Unassembled WGS sequence"/>
</dbReference>
<evidence type="ECO:0000256" key="9">
    <source>
        <dbReference type="ARBA" id="ARBA00044251"/>
    </source>
</evidence>
<dbReference type="GO" id="GO:0006424">
    <property type="term" value="P:glutamyl-tRNA aminoacylation"/>
    <property type="evidence" value="ECO:0007669"/>
    <property type="project" value="InterPro"/>
</dbReference>
<evidence type="ECO:0000256" key="13">
    <source>
        <dbReference type="ARBA" id="ARBA00047689"/>
    </source>
</evidence>
<dbReference type="InterPro" id="IPR020751">
    <property type="entry name" value="aa-tRNA-synth_I_codon-bd_sub2"/>
</dbReference>
<dbReference type="InterPro" id="IPR049940">
    <property type="entry name" value="GluQ/Sye"/>
</dbReference>
<evidence type="ECO:0000256" key="11">
    <source>
        <dbReference type="ARBA" id="ARBA00047366"/>
    </source>
</evidence>
<dbReference type="InterPro" id="IPR020058">
    <property type="entry name" value="Glu/Gln-tRNA-synth_Ib_cat-dom"/>
</dbReference>
<evidence type="ECO:0000313" key="18">
    <source>
        <dbReference type="Proteomes" id="UP000837675"/>
    </source>
</evidence>
<dbReference type="GO" id="GO:0000049">
    <property type="term" value="F:tRNA binding"/>
    <property type="evidence" value="ECO:0007669"/>
    <property type="project" value="InterPro"/>
</dbReference>
<dbReference type="InterPro" id="IPR001412">
    <property type="entry name" value="aa-tRNA-synth_I_CS"/>
</dbReference>
<comment type="catalytic activity">
    <reaction evidence="11">
        <text>tRNA(Glu) + L-glutamate + ATP = L-glutamyl-tRNA(Glu) + AMP + diphosphate</text>
        <dbReference type="Rhea" id="RHEA:23540"/>
        <dbReference type="Rhea" id="RHEA-COMP:9663"/>
        <dbReference type="Rhea" id="RHEA-COMP:9680"/>
        <dbReference type="ChEBI" id="CHEBI:29985"/>
        <dbReference type="ChEBI" id="CHEBI:30616"/>
        <dbReference type="ChEBI" id="CHEBI:33019"/>
        <dbReference type="ChEBI" id="CHEBI:78442"/>
        <dbReference type="ChEBI" id="CHEBI:78520"/>
        <dbReference type="ChEBI" id="CHEBI:456215"/>
        <dbReference type="EC" id="6.1.1.17"/>
    </reaction>
    <physiologicalReaction direction="left-to-right" evidence="11">
        <dbReference type="Rhea" id="RHEA:23541"/>
    </physiologicalReaction>
</comment>
<evidence type="ECO:0000256" key="7">
    <source>
        <dbReference type="ARBA" id="ARBA00044054"/>
    </source>
</evidence>
<dbReference type="NCBIfam" id="TIGR00464">
    <property type="entry name" value="gltX_bact"/>
    <property type="match status" value="1"/>
</dbReference>
<dbReference type="PANTHER" id="PTHR43311">
    <property type="entry name" value="GLUTAMATE--TRNA LIGASE"/>
    <property type="match status" value="1"/>
</dbReference>
<keyword evidence="2 14" id="KW-0436">Ligase</keyword>
<organism evidence="17 18">
    <name type="scientific">Hyalomma marginatum</name>
    <dbReference type="NCBI Taxonomy" id="34627"/>
    <lineage>
        <taxon>Eukaryota</taxon>
        <taxon>Metazoa</taxon>
        <taxon>Ecdysozoa</taxon>
        <taxon>Arthropoda</taxon>
        <taxon>Chelicerata</taxon>
        <taxon>Arachnida</taxon>
        <taxon>Acari</taxon>
        <taxon>Parasitiformes</taxon>
        <taxon>Ixodida</taxon>
        <taxon>Ixodoidea</taxon>
        <taxon>Ixodidae</taxon>
        <taxon>Hyalomminae</taxon>
        <taxon>Hyalomma</taxon>
    </lineage>
</organism>
<comment type="catalytic activity">
    <reaction evidence="13">
        <text>tRNA(Gln) + L-glutamate + ATP = L-glutamyl-tRNA(Gln) + AMP + diphosphate</text>
        <dbReference type="Rhea" id="RHEA:64612"/>
        <dbReference type="Rhea" id="RHEA-COMP:9662"/>
        <dbReference type="Rhea" id="RHEA-COMP:9684"/>
        <dbReference type="ChEBI" id="CHEBI:29985"/>
        <dbReference type="ChEBI" id="CHEBI:30616"/>
        <dbReference type="ChEBI" id="CHEBI:33019"/>
        <dbReference type="ChEBI" id="CHEBI:78442"/>
        <dbReference type="ChEBI" id="CHEBI:78520"/>
        <dbReference type="ChEBI" id="CHEBI:456215"/>
    </reaction>
    <physiologicalReaction direction="left-to-right" evidence="13">
        <dbReference type="Rhea" id="RHEA:64613"/>
    </physiologicalReaction>
</comment>
<keyword evidence="5 14" id="KW-0648">Protein biosynthesis</keyword>
<feature type="domain" description="Aminoacyl-tRNA synthetase class I anticodon-binding" evidence="16">
    <location>
        <begin position="375"/>
        <end position="441"/>
    </location>
</feature>
<dbReference type="AlphaFoldDB" id="A0A8S4C476"/>
<dbReference type="InterPro" id="IPR000924">
    <property type="entry name" value="Glu/Gln-tRNA-synth"/>
</dbReference>
<dbReference type="PANTHER" id="PTHR43311:SF2">
    <property type="entry name" value="GLUTAMATE--TRNA LIGASE, MITOCHONDRIAL-RELATED"/>
    <property type="match status" value="1"/>
</dbReference>
<evidence type="ECO:0000259" key="16">
    <source>
        <dbReference type="Pfam" id="PF19269"/>
    </source>
</evidence>
<evidence type="ECO:0000256" key="14">
    <source>
        <dbReference type="RuleBase" id="RU363037"/>
    </source>
</evidence>
<evidence type="ECO:0000256" key="1">
    <source>
        <dbReference type="ARBA" id="ARBA00007894"/>
    </source>
</evidence>
<comment type="similarity">
    <text evidence="1">Belongs to the class-I aminoacyl-tRNA synthetase family. Glutamate--tRNA ligase type 1 subfamily.</text>
</comment>
<gene>
    <name evidence="17" type="ORF">MHYMCMPASI_00007</name>
</gene>